<evidence type="ECO:0000313" key="1">
    <source>
        <dbReference type="EMBL" id="KKQ67475.1"/>
    </source>
</evidence>
<dbReference type="EMBL" id="LBUP01000001">
    <property type="protein sequence ID" value="KKQ67475.1"/>
    <property type="molecule type" value="Genomic_DNA"/>
</dbReference>
<dbReference type="Proteomes" id="UP000034235">
    <property type="component" value="Unassembled WGS sequence"/>
</dbReference>
<organism evidence="1 2">
    <name type="scientific">Candidatus Daviesbacteria bacterium GW2011_GWA2_38_24</name>
    <dbReference type="NCBI Taxonomy" id="1618422"/>
    <lineage>
        <taxon>Bacteria</taxon>
        <taxon>Candidatus Daviesiibacteriota</taxon>
    </lineage>
</organism>
<name>A0A0G0JWG1_9BACT</name>
<comment type="caution">
    <text evidence="1">The sequence shown here is derived from an EMBL/GenBank/DDBJ whole genome shotgun (WGS) entry which is preliminary data.</text>
</comment>
<dbReference type="AlphaFoldDB" id="A0A0G0JWG1"/>
<accession>A0A0G0JWG1</accession>
<proteinExistence type="predicted"/>
<reference evidence="1 2" key="1">
    <citation type="journal article" date="2015" name="Nature">
        <title>rRNA introns, odd ribosomes, and small enigmatic genomes across a large radiation of phyla.</title>
        <authorList>
            <person name="Brown C.T."/>
            <person name="Hug L.A."/>
            <person name="Thomas B.C."/>
            <person name="Sharon I."/>
            <person name="Castelle C.J."/>
            <person name="Singh A."/>
            <person name="Wilkins M.J."/>
            <person name="Williams K.H."/>
            <person name="Banfield J.F."/>
        </authorList>
    </citation>
    <scope>NUCLEOTIDE SEQUENCE [LARGE SCALE GENOMIC DNA]</scope>
</reference>
<evidence type="ECO:0000313" key="2">
    <source>
        <dbReference type="Proteomes" id="UP000034235"/>
    </source>
</evidence>
<protein>
    <submittedName>
        <fullName evidence="1">Uncharacterized protein</fullName>
    </submittedName>
</protein>
<sequence length="56" mass="6215">MTPKSTNEAGLQIADLLANPIGRFILDIKKTEPGHEIDYSILEKKLRSNGLIILPK</sequence>
<gene>
    <name evidence="1" type="ORF">US86_C0001G0402</name>
</gene>